<feature type="domain" description="Carrier" evidence="6">
    <location>
        <begin position="968"/>
        <end position="1044"/>
    </location>
</feature>
<gene>
    <name evidence="7" type="ORF">Afil01_05500</name>
</gene>
<keyword evidence="3" id="KW-0597">Phosphoprotein</keyword>
<dbReference type="GO" id="GO:0031177">
    <property type="term" value="F:phosphopantetheine binding"/>
    <property type="evidence" value="ECO:0007669"/>
    <property type="project" value="InterPro"/>
</dbReference>
<dbReference type="NCBIfam" id="TIGR01746">
    <property type="entry name" value="Thioester-redct"/>
    <property type="match status" value="1"/>
</dbReference>
<keyword evidence="8" id="KW-1185">Reference proteome</keyword>
<dbReference type="SUPFAM" id="SSF56801">
    <property type="entry name" value="Acetyl-CoA synthetase-like"/>
    <property type="match status" value="1"/>
</dbReference>
<dbReference type="CDD" id="cd05235">
    <property type="entry name" value="SDR_e1"/>
    <property type="match status" value="1"/>
</dbReference>
<dbReference type="InterPro" id="IPR001242">
    <property type="entry name" value="Condensation_dom"/>
</dbReference>
<dbReference type="InterPro" id="IPR013120">
    <property type="entry name" value="FAR_NAD-bd"/>
</dbReference>
<reference evidence="7" key="1">
    <citation type="submission" date="2023-03" db="EMBL/GenBank/DDBJ databases">
        <title>Actinorhabdospora filicis NBRC 111898.</title>
        <authorList>
            <person name="Ichikawa N."/>
            <person name="Sato H."/>
            <person name="Tonouchi N."/>
        </authorList>
    </citation>
    <scope>NUCLEOTIDE SEQUENCE</scope>
    <source>
        <strain evidence="7">NBRC 111898</strain>
    </source>
</reference>
<dbReference type="Pfam" id="PF07993">
    <property type="entry name" value="NAD_binding_4"/>
    <property type="match status" value="1"/>
</dbReference>
<dbReference type="PROSITE" id="PS00455">
    <property type="entry name" value="AMP_BINDING"/>
    <property type="match status" value="1"/>
</dbReference>
<dbReference type="GO" id="GO:0072330">
    <property type="term" value="P:monocarboxylic acid biosynthetic process"/>
    <property type="evidence" value="ECO:0007669"/>
    <property type="project" value="UniProtKB-ARBA"/>
</dbReference>
<organism evidence="7 8">
    <name type="scientific">Actinorhabdospora filicis</name>
    <dbReference type="NCBI Taxonomy" id="1785913"/>
    <lineage>
        <taxon>Bacteria</taxon>
        <taxon>Bacillati</taxon>
        <taxon>Actinomycetota</taxon>
        <taxon>Actinomycetes</taxon>
        <taxon>Micromonosporales</taxon>
        <taxon>Micromonosporaceae</taxon>
        <taxon>Actinorhabdospora</taxon>
    </lineage>
</organism>
<dbReference type="Gene3D" id="1.10.1200.10">
    <property type="entry name" value="ACP-like"/>
    <property type="match status" value="1"/>
</dbReference>
<dbReference type="InterPro" id="IPR042099">
    <property type="entry name" value="ANL_N_sf"/>
</dbReference>
<evidence type="ECO:0000256" key="1">
    <source>
        <dbReference type="ARBA" id="ARBA00001957"/>
    </source>
</evidence>
<dbReference type="SMART" id="SM00823">
    <property type="entry name" value="PKS_PP"/>
    <property type="match status" value="1"/>
</dbReference>
<dbReference type="EMBL" id="BSTX01000001">
    <property type="protein sequence ID" value="GLZ75743.1"/>
    <property type="molecule type" value="Genomic_DNA"/>
</dbReference>
<dbReference type="GO" id="GO:0016874">
    <property type="term" value="F:ligase activity"/>
    <property type="evidence" value="ECO:0007669"/>
    <property type="project" value="UniProtKB-KW"/>
</dbReference>
<proteinExistence type="predicted"/>
<keyword evidence="4" id="KW-0436">Ligase</keyword>
<dbReference type="InterPro" id="IPR020845">
    <property type="entry name" value="AMP-binding_CS"/>
</dbReference>
<dbReference type="InterPro" id="IPR010080">
    <property type="entry name" value="Thioester_reductase-like_dom"/>
</dbReference>
<dbReference type="SUPFAM" id="SSF52777">
    <property type="entry name" value="CoA-dependent acyltransferases"/>
    <property type="match status" value="2"/>
</dbReference>
<dbReference type="InterPro" id="IPR045851">
    <property type="entry name" value="AMP-bd_C_sf"/>
</dbReference>
<dbReference type="Gene3D" id="3.40.50.12780">
    <property type="entry name" value="N-terminal domain of ligase-like"/>
    <property type="match status" value="1"/>
</dbReference>
<dbReference type="PROSITE" id="PS50075">
    <property type="entry name" value="CARRIER"/>
    <property type="match status" value="1"/>
</dbReference>
<dbReference type="CDD" id="cd19531">
    <property type="entry name" value="LCL_NRPS-like"/>
    <property type="match status" value="1"/>
</dbReference>
<feature type="region of interest" description="Disordered" evidence="5">
    <location>
        <begin position="433"/>
        <end position="453"/>
    </location>
</feature>
<dbReference type="SUPFAM" id="SSF51735">
    <property type="entry name" value="NAD(P)-binding Rossmann-fold domains"/>
    <property type="match status" value="1"/>
</dbReference>
<dbReference type="GO" id="GO:0044550">
    <property type="term" value="P:secondary metabolite biosynthetic process"/>
    <property type="evidence" value="ECO:0007669"/>
    <property type="project" value="TreeGrafter"/>
</dbReference>
<dbReference type="GO" id="GO:0005737">
    <property type="term" value="C:cytoplasm"/>
    <property type="evidence" value="ECO:0007669"/>
    <property type="project" value="TreeGrafter"/>
</dbReference>
<dbReference type="InterPro" id="IPR036291">
    <property type="entry name" value="NAD(P)-bd_dom_sf"/>
</dbReference>
<dbReference type="Pfam" id="PF00501">
    <property type="entry name" value="AMP-binding"/>
    <property type="match status" value="1"/>
</dbReference>
<dbReference type="RefSeq" id="WP_285660972.1">
    <property type="nucleotide sequence ID" value="NZ_BSTX01000001.1"/>
</dbReference>
<dbReference type="GO" id="GO:0008610">
    <property type="term" value="P:lipid biosynthetic process"/>
    <property type="evidence" value="ECO:0007669"/>
    <property type="project" value="UniProtKB-ARBA"/>
</dbReference>
<dbReference type="InterPro" id="IPR023213">
    <property type="entry name" value="CAT-like_dom_sf"/>
</dbReference>
<dbReference type="FunFam" id="1.10.1200.10:FF:000016">
    <property type="entry name" value="Non-ribosomal peptide synthase"/>
    <property type="match status" value="1"/>
</dbReference>
<protein>
    <submittedName>
        <fullName evidence="7">Non-ribosomal peptide synthetase</fullName>
    </submittedName>
</protein>
<dbReference type="InterPro" id="IPR009081">
    <property type="entry name" value="PP-bd_ACP"/>
</dbReference>
<dbReference type="Pfam" id="PF00668">
    <property type="entry name" value="Condensation"/>
    <property type="match status" value="1"/>
</dbReference>
<dbReference type="SUPFAM" id="SSF47336">
    <property type="entry name" value="ACP-like"/>
    <property type="match status" value="1"/>
</dbReference>
<evidence type="ECO:0000313" key="7">
    <source>
        <dbReference type="EMBL" id="GLZ75743.1"/>
    </source>
</evidence>
<evidence type="ECO:0000256" key="2">
    <source>
        <dbReference type="ARBA" id="ARBA00022450"/>
    </source>
</evidence>
<accession>A0A9W6W7A1</accession>
<dbReference type="Proteomes" id="UP001165079">
    <property type="component" value="Unassembled WGS sequence"/>
</dbReference>
<evidence type="ECO:0000256" key="4">
    <source>
        <dbReference type="ARBA" id="ARBA00022598"/>
    </source>
</evidence>
<dbReference type="InterPro" id="IPR000873">
    <property type="entry name" value="AMP-dep_synth/lig_dom"/>
</dbReference>
<dbReference type="Gene3D" id="3.30.559.30">
    <property type="entry name" value="Nonribosomal peptide synthetase, condensation domain"/>
    <property type="match status" value="1"/>
</dbReference>
<dbReference type="PANTHER" id="PTHR45527:SF1">
    <property type="entry name" value="FATTY ACID SYNTHASE"/>
    <property type="match status" value="1"/>
</dbReference>
<keyword evidence="2" id="KW-0596">Phosphopantetheine</keyword>
<evidence type="ECO:0000313" key="8">
    <source>
        <dbReference type="Proteomes" id="UP001165079"/>
    </source>
</evidence>
<dbReference type="Pfam" id="PF00550">
    <property type="entry name" value="PP-binding"/>
    <property type="match status" value="1"/>
</dbReference>
<dbReference type="GO" id="GO:0043041">
    <property type="term" value="P:amino acid activation for nonribosomal peptide biosynthetic process"/>
    <property type="evidence" value="ECO:0007669"/>
    <property type="project" value="TreeGrafter"/>
</dbReference>
<sequence>MSSYPMSFEQESIWLNDQFAPGTSRYVESWTWRLRGPLDADAVQAALDGVAARHEALRASLEMTPEGPRQRITPPAPVPLLRVDAAGDLDAAVTAAVRVPVPLDAPPLLRATLIDAGPEDAVLAVAVHHAVVDGWGLRMLDVEFGELYTAAVEGRAPVLPEPAAFGAYAAAQRAAGPAPGAHAYWTATMKDAPAECSFPLDHPRPAALSPAGRRAGIRVPAATVRGLRELCRARRVTPFAVYAAALSALLARVGGHRDVVIGMPVSRRDDLSLLDMMACLTDVMPLRLDADPALPFGEFAAATRDGVRAVMAHRNIPGSQLVRELAGERGRSRFPLFQVALTVDDADSPGLALPGLTAERLYPHTGTAKFDVFCHVIPEGGEARVLWEYAAEIFDDRSARRLAERFAALLADAVARPETPLGEILAEAPGETGLRESWSTGEPLRSSGAAHEPALSAMRAHPRRAAIVHDERTVTYAELDAMSAAVAGAVSGHARVAVHAPRSPEQAAAILGVLRAGACVVPLDPAYPPARLEYMLRDSGATALLGEASFPVPDAVSVLPLAPAGGGADAPAVGDDAAYLVYTSGSTGLPKGVLVPHRTLRAVVDWQGPRSGAPGGVTAQFAPISFDVSFQELFGTWADGGTLVLVDEPVRRDPGRLLDLIGARGVRRLFLPYVALQQLAEYAVAFGRTCPSLREVVSAGEQLFVTPAIRAFFAAHPGAVLDNQYGPSETHVVTAHLMEGPPSAWPERPPIGRAVPGTRVEVVDASGAPVPLGSAGEILVTGPQVGLGYLGEAFTGTYRTGDLARFDADGRLEFLGRRDGQVKIRGHRVEVAEVESAVKALPGVADAVVTVDGEGGDRRLVAHYVADVNRQSVVEVRGQGIADVHGPTTADVHERPVADAREPGSAALPPHRTTPLKPREARDALGRILPAHLVPALLIPVEAFPLTPSGKVDRAALPRPGAHTATATPSGPVEERLAGLFAELLGGDGGIGAEDDFFALGGDSLTAVRLLLRVRDEWGVHLGLAEVFAAPTVARLAALLTGSATASPELRVELPADIVAAREVITVEADPAAVLLTGATGYLGAQVLAELLTRTRAVVHCLVRGGTGRVRAALERRGLWRAEWSGRVIAVAGDLAAPRLGLTEEAFDRLASSVDAVYHVGAAVNLTASYASLRAANVDGTTEVLRLAARHRTVPVHHVSTVGVFPAEAGTVRAGDEPGDSAGLRNGYAQSKWAAERVIGFARERGLPVSVYRPTRITGPDAPDGDFLWVLLKGCVHAGLVPGVPMGFDLVSAAHVASALVELSLTGTGVHHLSMGRAITLPAIADALRSEGFALETVPMSRWRATVEADPGNPAYPLLGLLGMEAHLENEVTFEPSVPAPPVDARAFARDFTASRYAAGSAPPSRG</sequence>
<dbReference type="Gene3D" id="3.30.559.10">
    <property type="entry name" value="Chloramphenicol acetyltransferase-like domain"/>
    <property type="match status" value="1"/>
</dbReference>
<evidence type="ECO:0000259" key="6">
    <source>
        <dbReference type="PROSITE" id="PS50075"/>
    </source>
</evidence>
<dbReference type="PANTHER" id="PTHR45527">
    <property type="entry name" value="NONRIBOSOMAL PEPTIDE SYNTHETASE"/>
    <property type="match status" value="1"/>
</dbReference>
<comment type="cofactor">
    <cofactor evidence="1">
        <name>pantetheine 4'-phosphate</name>
        <dbReference type="ChEBI" id="CHEBI:47942"/>
    </cofactor>
</comment>
<name>A0A9W6W7A1_9ACTN</name>
<dbReference type="InterPro" id="IPR020806">
    <property type="entry name" value="PKS_PP-bd"/>
</dbReference>
<dbReference type="InterPro" id="IPR036736">
    <property type="entry name" value="ACP-like_sf"/>
</dbReference>
<comment type="caution">
    <text evidence="7">The sequence shown here is derived from an EMBL/GenBank/DDBJ whole genome shotgun (WGS) entry which is preliminary data.</text>
</comment>
<dbReference type="Gene3D" id="3.40.50.720">
    <property type="entry name" value="NAD(P)-binding Rossmann-like Domain"/>
    <property type="match status" value="1"/>
</dbReference>
<evidence type="ECO:0000256" key="5">
    <source>
        <dbReference type="SAM" id="MobiDB-lite"/>
    </source>
</evidence>
<dbReference type="Gene3D" id="3.30.300.30">
    <property type="match status" value="1"/>
</dbReference>
<evidence type="ECO:0000256" key="3">
    <source>
        <dbReference type="ARBA" id="ARBA00022553"/>
    </source>
</evidence>